<keyword evidence="2" id="KW-1185">Reference proteome</keyword>
<comment type="caution">
    <text evidence="1">The sequence shown here is derived from an EMBL/GenBank/DDBJ whole genome shotgun (WGS) entry which is preliminary data.</text>
</comment>
<reference evidence="1" key="1">
    <citation type="journal article" date="2023" name="Mol. Phylogenet. Evol.">
        <title>Genome-scale phylogeny and comparative genomics of the fungal order Sordariales.</title>
        <authorList>
            <person name="Hensen N."/>
            <person name="Bonometti L."/>
            <person name="Westerberg I."/>
            <person name="Brannstrom I.O."/>
            <person name="Guillou S."/>
            <person name="Cros-Aarteil S."/>
            <person name="Calhoun S."/>
            <person name="Haridas S."/>
            <person name="Kuo A."/>
            <person name="Mondo S."/>
            <person name="Pangilinan J."/>
            <person name="Riley R."/>
            <person name="LaButti K."/>
            <person name="Andreopoulos B."/>
            <person name="Lipzen A."/>
            <person name="Chen C."/>
            <person name="Yan M."/>
            <person name="Daum C."/>
            <person name="Ng V."/>
            <person name="Clum A."/>
            <person name="Steindorff A."/>
            <person name="Ohm R.A."/>
            <person name="Martin F."/>
            <person name="Silar P."/>
            <person name="Natvig D.O."/>
            <person name="Lalanne C."/>
            <person name="Gautier V."/>
            <person name="Ament-Velasquez S.L."/>
            <person name="Kruys A."/>
            <person name="Hutchinson M.I."/>
            <person name="Powell A.J."/>
            <person name="Barry K."/>
            <person name="Miller A.N."/>
            <person name="Grigoriev I.V."/>
            <person name="Debuchy R."/>
            <person name="Gladieux P."/>
            <person name="Hiltunen Thoren M."/>
            <person name="Johannesson H."/>
        </authorList>
    </citation>
    <scope>NUCLEOTIDE SEQUENCE</scope>
    <source>
        <strain evidence="1">CBS 118394</strain>
    </source>
</reference>
<proteinExistence type="predicted"/>
<protein>
    <submittedName>
        <fullName evidence="1">Uncharacterized protein</fullName>
    </submittedName>
</protein>
<dbReference type="EMBL" id="JAUEDM010000006">
    <property type="protein sequence ID" value="KAK3314904.1"/>
    <property type="molecule type" value="Genomic_DNA"/>
</dbReference>
<gene>
    <name evidence="1" type="ORF">B0H66DRAFT_535796</name>
</gene>
<dbReference type="AlphaFoldDB" id="A0AAE0HXX7"/>
<name>A0AAE0HXX7_9PEZI</name>
<sequence>MEGGWGGATGVSCAREAGLPVSRVHADWRLNKTGHCQSTDALATQDGAGRVARPRKMSVKSGARMAACRMPLGAQYGSRQERTSRALLLCAILAGVACPSLPFPCLRTQCRKRTRDSVAPLDSTPLAALRPHSLTANPV</sequence>
<accession>A0AAE0HXX7</accession>
<organism evidence="1 2">
    <name type="scientific">Apodospora peruviana</name>
    <dbReference type="NCBI Taxonomy" id="516989"/>
    <lineage>
        <taxon>Eukaryota</taxon>
        <taxon>Fungi</taxon>
        <taxon>Dikarya</taxon>
        <taxon>Ascomycota</taxon>
        <taxon>Pezizomycotina</taxon>
        <taxon>Sordariomycetes</taxon>
        <taxon>Sordariomycetidae</taxon>
        <taxon>Sordariales</taxon>
        <taxon>Lasiosphaeriaceae</taxon>
        <taxon>Apodospora</taxon>
    </lineage>
</organism>
<dbReference type="Proteomes" id="UP001283341">
    <property type="component" value="Unassembled WGS sequence"/>
</dbReference>
<reference evidence="1" key="2">
    <citation type="submission" date="2023-06" db="EMBL/GenBank/DDBJ databases">
        <authorList>
            <consortium name="Lawrence Berkeley National Laboratory"/>
            <person name="Haridas S."/>
            <person name="Hensen N."/>
            <person name="Bonometti L."/>
            <person name="Westerberg I."/>
            <person name="Brannstrom I.O."/>
            <person name="Guillou S."/>
            <person name="Cros-Aarteil S."/>
            <person name="Calhoun S."/>
            <person name="Kuo A."/>
            <person name="Mondo S."/>
            <person name="Pangilinan J."/>
            <person name="Riley R."/>
            <person name="Labutti K."/>
            <person name="Andreopoulos B."/>
            <person name="Lipzen A."/>
            <person name="Chen C."/>
            <person name="Yanf M."/>
            <person name="Daum C."/>
            <person name="Ng V."/>
            <person name="Clum A."/>
            <person name="Steindorff A."/>
            <person name="Ohm R."/>
            <person name="Martin F."/>
            <person name="Silar P."/>
            <person name="Natvig D."/>
            <person name="Lalanne C."/>
            <person name="Gautier V."/>
            <person name="Ament-Velasquez S.L."/>
            <person name="Kruys A."/>
            <person name="Hutchinson M.I."/>
            <person name="Powell A.J."/>
            <person name="Barry K."/>
            <person name="Miller A.N."/>
            <person name="Grigoriev I.V."/>
            <person name="Debuchy R."/>
            <person name="Gladieux P."/>
            <person name="Thoren M.H."/>
            <person name="Johannesson H."/>
        </authorList>
    </citation>
    <scope>NUCLEOTIDE SEQUENCE</scope>
    <source>
        <strain evidence="1">CBS 118394</strain>
    </source>
</reference>
<evidence type="ECO:0000313" key="2">
    <source>
        <dbReference type="Proteomes" id="UP001283341"/>
    </source>
</evidence>
<evidence type="ECO:0000313" key="1">
    <source>
        <dbReference type="EMBL" id="KAK3314904.1"/>
    </source>
</evidence>